<dbReference type="AlphaFoldDB" id="A0A0W0G5Y5"/>
<name>A0A0W0G5Y5_MONRR</name>
<accession>A0A0W0G5Y5</accession>
<protein>
    <submittedName>
        <fullName evidence="2">Uncharacterized protein</fullName>
    </submittedName>
</protein>
<sequence>MSLTGMNIPIPDAETLQSQEGRQSHSLTVLQSEESSYRNICDDALKTLENALQNKDLDSNVREKLEPLFASIKTQKDNLISIISQAQEVQDGINENKPEPDEIQKQVQALVDEFTKTAKELSQQVDSLGRLMAVHRIPTE</sequence>
<dbReference type="Proteomes" id="UP000054988">
    <property type="component" value="Unassembled WGS sequence"/>
</dbReference>
<feature type="compositionally biased region" description="Polar residues" evidence="1">
    <location>
        <begin position="15"/>
        <end position="32"/>
    </location>
</feature>
<feature type="region of interest" description="Disordered" evidence="1">
    <location>
        <begin position="1"/>
        <end position="32"/>
    </location>
</feature>
<evidence type="ECO:0000313" key="2">
    <source>
        <dbReference type="EMBL" id="KTB43986.1"/>
    </source>
</evidence>
<gene>
    <name evidence="2" type="ORF">WG66_3417</name>
</gene>
<organism evidence="2 3">
    <name type="scientific">Moniliophthora roreri</name>
    <name type="common">Frosty pod rot fungus</name>
    <name type="synonym">Monilia roreri</name>
    <dbReference type="NCBI Taxonomy" id="221103"/>
    <lineage>
        <taxon>Eukaryota</taxon>
        <taxon>Fungi</taxon>
        <taxon>Dikarya</taxon>
        <taxon>Basidiomycota</taxon>
        <taxon>Agaricomycotina</taxon>
        <taxon>Agaricomycetes</taxon>
        <taxon>Agaricomycetidae</taxon>
        <taxon>Agaricales</taxon>
        <taxon>Marasmiineae</taxon>
        <taxon>Marasmiaceae</taxon>
        <taxon>Moniliophthora</taxon>
    </lineage>
</organism>
<comment type="caution">
    <text evidence="2">The sequence shown here is derived from an EMBL/GenBank/DDBJ whole genome shotgun (WGS) entry which is preliminary data.</text>
</comment>
<proteinExistence type="predicted"/>
<evidence type="ECO:0000256" key="1">
    <source>
        <dbReference type="SAM" id="MobiDB-lite"/>
    </source>
</evidence>
<dbReference type="EMBL" id="LATX01001028">
    <property type="protein sequence ID" value="KTB43986.1"/>
    <property type="molecule type" value="Genomic_DNA"/>
</dbReference>
<reference evidence="2 3" key="1">
    <citation type="submission" date="2015-12" db="EMBL/GenBank/DDBJ databases">
        <title>Draft genome sequence of Moniliophthora roreri, the causal agent of frosty pod rot of cacao.</title>
        <authorList>
            <person name="Aime M.C."/>
            <person name="Diaz-Valderrama J.R."/>
            <person name="Kijpornyongpan T."/>
            <person name="Phillips-Mora W."/>
        </authorList>
    </citation>
    <scope>NUCLEOTIDE SEQUENCE [LARGE SCALE GENOMIC DNA]</scope>
    <source>
        <strain evidence="2 3">MCA 2952</strain>
    </source>
</reference>
<evidence type="ECO:0000313" key="3">
    <source>
        <dbReference type="Proteomes" id="UP000054988"/>
    </source>
</evidence>